<protein>
    <recommendedName>
        <fullName evidence="5">GDSL esterase/lipase</fullName>
    </recommendedName>
</protein>
<dbReference type="Proteomes" id="UP001415857">
    <property type="component" value="Unassembled WGS sequence"/>
</dbReference>
<dbReference type="GO" id="GO:0016788">
    <property type="term" value="F:hydrolase activity, acting on ester bonds"/>
    <property type="evidence" value="ECO:0007669"/>
    <property type="project" value="InterPro"/>
</dbReference>
<organism evidence="3 4">
    <name type="scientific">Liquidambar formosana</name>
    <name type="common">Formosan gum</name>
    <dbReference type="NCBI Taxonomy" id="63359"/>
    <lineage>
        <taxon>Eukaryota</taxon>
        <taxon>Viridiplantae</taxon>
        <taxon>Streptophyta</taxon>
        <taxon>Embryophyta</taxon>
        <taxon>Tracheophyta</taxon>
        <taxon>Spermatophyta</taxon>
        <taxon>Magnoliopsida</taxon>
        <taxon>eudicotyledons</taxon>
        <taxon>Gunneridae</taxon>
        <taxon>Pentapetalae</taxon>
        <taxon>Saxifragales</taxon>
        <taxon>Altingiaceae</taxon>
        <taxon>Liquidambar</taxon>
    </lineage>
</organism>
<dbReference type="Pfam" id="PF00657">
    <property type="entry name" value="Lipase_GDSL"/>
    <property type="match status" value="1"/>
</dbReference>
<evidence type="ECO:0000313" key="4">
    <source>
        <dbReference type="Proteomes" id="UP001415857"/>
    </source>
</evidence>
<comment type="caution">
    <text evidence="3">The sequence shown here is derived from an EMBL/GenBank/DDBJ whole genome shotgun (WGS) entry which is preliminary data.</text>
</comment>
<evidence type="ECO:0000256" key="1">
    <source>
        <dbReference type="ARBA" id="ARBA00008668"/>
    </source>
</evidence>
<keyword evidence="2" id="KW-0325">Glycoprotein</keyword>
<proteinExistence type="inferred from homology"/>
<evidence type="ECO:0000256" key="2">
    <source>
        <dbReference type="ARBA" id="ARBA00023180"/>
    </source>
</evidence>
<keyword evidence="4" id="KW-1185">Reference proteome</keyword>
<comment type="similarity">
    <text evidence="1">Belongs to the 'GDSL' lipolytic enzyme family.</text>
</comment>
<evidence type="ECO:0008006" key="5">
    <source>
        <dbReference type="Google" id="ProtNLM"/>
    </source>
</evidence>
<dbReference type="InterPro" id="IPR001087">
    <property type="entry name" value="GDSL"/>
</dbReference>
<dbReference type="EMBL" id="JBBPBK010000009">
    <property type="protein sequence ID" value="KAK9278136.1"/>
    <property type="molecule type" value="Genomic_DNA"/>
</dbReference>
<sequence>MLLRLKLERTHIPSIGSMPLVTPSPTPATRHHPLAPLAILKKGAKYVIVQGVPPTGCLPLVLTLSPDNDRDEIGCVGSANKEAYNYNAILQAKLKNLRVQFPHAVIVYADYWNAYHTVMKNADHYGFKKSLRACCGSGEEPYNYDLFAACGSPSTSSCPNPWQYINWDGVHLTEAMYKVLAEMFIKGTFCHPSFKYLLSRKQG</sequence>
<dbReference type="SUPFAM" id="SSF52266">
    <property type="entry name" value="SGNH hydrolase"/>
    <property type="match status" value="1"/>
</dbReference>
<evidence type="ECO:0000313" key="3">
    <source>
        <dbReference type="EMBL" id="KAK9278136.1"/>
    </source>
</evidence>
<dbReference type="PANTHER" id="PTHR22835:SF557">
    <property type="entry name" value="LIPASE_HYDROLASE FAMILY PROTEIN, PUTATIVE, EXPRESSED-RELATED"/>
    <property type="match status" value="1"/>
</dbReference>
<dbReference type="Gene3D" id="3.40.50.1110">
    <property type="entry name" value="SGNH hydrolase"/>
    <property type="match status" value="1"/>
</dbReference>
<accession>A0AAP0RHP6</accession>
<dbReference type="AlphaFoldDB" id="A0AAP0RHP6"/>
<name>A0AAP0RHP6_LIQFO</name>
<gene>
    <name evidence="3" type="ORF">L1049_027695</name>
</gene>
<dbReference type="PANTHER" id="PTHR22835">
    <property type="entry name" value="ZINC FINGER FYVE DOMAIN CONTAINING PROTEIN"/>
    <property type="match status" value="1"/>
</dbReference>
<dbReference type="InterPro" id="IPR036514">
    <property type="entry name" value="SGNH_hydro_sf"/>
</dbReference>
<reference evidence="3 4" key="1">
    <citation type="journal article" date="2024" name="Plant J.">
        <title>Genome sequences and population genomics reveal climatic adaptation and genomic divergence between two closely related sweetgum species.</title>
        <authorList>
            <person name="Xu W.Q."/>
            <person name="Ren C.Q."/>
            <person name="Zhang X.Y."/>
            <person name="Comes H.P."/>
            <person name="Liu X.H."/>
            <person name="Li Y.G."/>
            <person name="Kettle C.J."/>
            <person name="Jalonen R."/>
            <person name="Gaisberger H."/>
            <person name="Ma Y.Z."/>
            <person name="Qiu Y.X."/>
        </authorList>
    </citation>
    <scope>NUCLEOTIDE SEQUENCE [LARGE SCALE GENOMIC DNA]</scope>
    <source>
        <strain evidence="3">Hangzhou</strain>
    </source>
</reference>